<organism evidence="1 2">
    <name type="scientific">Kosakonia arachidis</name>
    <dbReference type="NCBI Taxonomy" id="551989"/>
    <lineage>
        <taxon>Bacteria</taxon>
        <taxon>Pseudomonadati</taxon>
        <taxon>Pseudomonadota</taxon>
        <taxon>Gammaproteobacteria</taxon>
        <taxon>Enterobacterales</taxon>
        <taxon>Enterobacteriaceae</taxon>
        <taxon>Kosakonia</taxon>
    </lineage>
</organism>
<dbReference type="EMBL" id="FPAU01000013">
    <property type="protein sequence ID" value="SFU20799.1"/>
    <property type="molecule type" value="Genomic_DNA"/>
</dbReference>
<proteinExistence type="predicted"/>
<name>A0A1I7EA65_9ENTR</name>
<evidence type="ECO:0000313" key="1">
    <source>
        <dbReference type="EMBL" id="SFU20799.1"/>
    </source>
</evidence>
<keyword evidence="2" id="KW-1185">Reference proteome</keyword>
<evidence type="ECO:0000313" key="2">
    <source>
        <dbReference type="Proteomes" id="UP000199187"/>
    </source>
</evidence>
<sequence>MFSLNFMKIELTNQELIKLIKMNESSLDDGFCKLSVRKILEFKNLPETTATEVLELGVDVLVRKKFNKAVDKLNNRKNLLNSTDYFNF</sequence>
<reference evidence="2" key="1">
    <citation type="submission" date="2016-10" db="EMBL/GenBank/DDBJ databases">
        <authorList>
            <person name="Varghese N."/>
            <person name="Submissions S."/>
        </authorList>
    </citation>
    <scope>NUCLEOTIDE SEQUENCE [LARGE SCALE GENOMIC DNA]</scope>
    <source>
        <strain evidence="2">Ah-143</strain>
    </source>
</reference>
<dbReference type="AlphaFoldDB" id="A0A1I7EA65"/>
<dbReference type="Proteomes" id="UP000199187">
    <property type="component" value="Unassembled WGS sequence"/>
</dbReference>
<accession>A0A1I7EA65</accession>
<protein>
    <submittedName>
        <fullName evidence="1">Uncharacterized protein</fullName>
    </submittedName>
</protein>
<gene>
    <name evidence="1" type="ORF">SAMN05192562_11357</name>
</gene>